<dbReference type="InterPro" id="IPR029058">
    <property type="entry name" value="AB_hydrolase_fold"/>
</dbReference>
<keyword evidence="3" id="KW-0443">Lipid metabolism</keyword>
<reference evidence="5 6" key="1">
    <citation type="submission" date="2006-02" db="EMBL/GenBank/DDBJ databases">
        <authorList>
            <person name="Pinhassi J."/>
            <person name="Pedros-Alio C."/>
            <person name="Ferriera S."/>
            <person name="Johnson J."/>
            <person name="Kravitz S."/>
            <person name="Halpern A."/>
            <person name="Remington K."/>
            <person name="Beeson K."/>
            <person name="Tran B."/>
            <person name="Rogers Y.-H."/>
            <person name="Friedman R."/>
            <person name="Venter J.C."/>
        </authorList>
    </citation>
    <scope>NUCLEOTIDE SEQUENCE [LARGE SCALE GENOMIC DNA]</scope>
    <source>
        <strain evidence="5 6">MED297</strain>
    </source>
</reference>
<keyword evidence="1 5" id="KW-0378">Hydrolase</keyword>
<dbReference type="OrthoDB" id="192696at2"/>
<evidence type="ECO:0000313" key="5">
    <source>
        <dbReference type="EMBL" id="EAR10718.1"/>
    </source>
</evidence>
<proteinExistence type="predicted"/>
<feature type="signal peptide" evidence="4">
    <location>
        <begin position="1"/>
        <end position="17"/>
    </location>
</feature>
<organism evidence="5 6">
    <name type="scientific">Reinekea blandensis MED297</name>
    <dbReference type="NCBI Taxonomy" id="314283"/>
    <lineage>
        <taxon>Bacteria</taxon>
        <taxon>Pseudomonadati</taxon>
        <taxon>Pseudomonadota</taxon>
        <taxon>Gammaproteobacteria</taxon>
        <taxon>Oceanospirillales</taxon>
        <taxon>Saccharospirillaceae</taxon>
        <taxon>Reinekea</taxon>
    </lineage>
</organism>
<name>A4BBA5_9GAMM</name>
<evidence type="ECO:0000256" key="4">
    <source>
        <dbReference type="SAM" id="SignalP"/>
    </source>
</evidence>
<dbReference type="GO" id="GO:0003847">
    <property type="term" value="F:1-alkyl-2-acetylglycerophosphocholine esterase activity"/>
    <property type="evidence" value="ECO:0007669"/>
    <property type="project" value="TreeGrafter"/>
</dbReference>
<evidence type="ECO:0000256" key="2">
    <source>
        <dbReference type="ARBA" id="ARBA00022963"/>
    </source>
</evidence>
<dbReference type="GO" id="GO:0016042">
    <property type="term" value="P:lipid catabolic process"/>
    <property type="evidence" value="ECO:0007669"/>
    <property type="project" value="UniProtKB-KW"/>
</dbReference>
<accession>A4BBA5</accession>
<dbReference type="HOGENOM" id="CLU_698048_0_0_6"/>
<sequence>MRLPLLLSIALLLSACASQPKPDISQSSPQIGVQRFDVQRTETDWYQVYAWYPTCNTLDTQPLPYSEDWLNDVLAQQYGIPAFLMGGESPSDSWLNAPPAPGAYPVLIFNHGWGAFARSNMTQMQTLAEAGFVVLSLNHPGDSAIVQDASGQLHRQSDDVLNTPEPTEEDLAAIARQLTSIRDSQTPAAFRDAVAALEARPDYQPLQDNFQRWVADTEHLLTLLDSSSEQLPASLISHLDTTNIGLLGHSFGGAVSGVVTHRTEQHRPTIVMDVPQFTYGLELIHDTPTIRYLNGTDTRYGKTTVSGEGMNAGWIQNNPNASERTFTGAAHMNFTDLNHVPPLKWAGLLGSVDGKVFWNELNQDILTYYRQHLSTITEPDTLCARQNHTGTAELF</sequence>
<dbReference type="SUPFAM" id="SSF53474">
    <property type="entry name" value="alpha/beta-Hydrolases"/>
    <property type="match status" value="1"/>
</dbReference>
<dbReference type="AlphaFoldDB" id="A4BBA5"/>
<keyword evidence="6" id="KW-1185">Reference proteome</keyword>
<evidence type="ECO:0000256" key="1">
    <source>
        <dbReference type="ARBA" id="ARBA00022801"/>
    </source>
</evidence>
<dbReference type="Gene3D" id="3.40.50.1820">
    <property type="entry name" value="alpha/beta hydrolase"/>
    <property type="match status" value="1"/>
</dbReference>
<dbReference type="Pfam" id="PF03403">
    <property type="entry name" value="PAF-AH_p_II"/>
    <property type="match status" value="1"/>
</dbReference>
<dbReference type="Proteomes" id="UP000005953">
    <property type="component" value="Unassembled WGS sequence"/>
</dbReference>
<gene>
    <name evidence="5" type="ORF">MED297_11900</name>
</gene>
<feature type="chain" id="PRO_5002666361" evidence="4">
    <location>
        <begin position="18"/>
        <end position="395"/>
    </location>
</feature>
<evidence type="ECO:0000313" key="6">
    <source>
        <dbReference type="Proteomes" id="UP000005953"/>
    </source>
</evidence>
<dbReference type="EMBL" id="AAOE01000003">
    <property type="protein sequence ID" value="EAR10718.1"/>
    <property type="molecule type" value="Genomic_DNA"/>
</dbReference>
<dbReference type="STRING" id="314283.MED297_11900"/>
<keyword evidence="2" id="KW-0442">Lipid degradation</keyword>
<dbReference type="PANTHER" id="PTHR10272">
    <property type="entry name" value="PLATELET-ACTIVATING FACTOR ACETYLHYDROLASE"/>
    <property type="match status" value="1"/>
</dbReference>
<evidence type="ECO:0000256" key="3">
    <source>
        <dbReference type="ARBA" id="ARBA00023098"/>
    </source>
</evidence>
<keyword evidence="4" id="KW-0732">Signal</keyword>
<protein>
    <submittedName>
        <fullName evidence="5">Carboxylic ester hydrolase</fullName>
    </submittedName>
</protein>
<dbReference type="PROSITE" id="PS51257">
    <property type="entry name" value="PROKAR_LIPOPROTEIN"/>
    <property type="match status" value="1"/>
</dbReference>
<comment type="caution">
    <text evidence="5">The sequence shown here is derived from an EMBL/GenBank/DDBJ whole genome shotgun (WGS) entry which is preliminary data.</text>
</comment>
<dbReference type="RefSeq" id="WP_008042038.1">
    <property type="nucleotide sequence ID" value="NZ_CH724149.1"/>
</dbReference>
<dbReference type="PANTHER" id="PTHR10272:SF0">
    <property type="entry name" value="PLATELET-ACTIVATING FACTOR ACETYLHYDROLASE"/>
    <property type="match status" value="1"/>
</dbReference>